<reference evidence="1 2" key="1">
    <citation type="submission" date="2023-06" db="EMBL/GenBank/DDBJ databases">
        <title>Alkalimonas sp., MEB004 an alkaliphilic bacterium isolated from Lonar Lake, India.</title>
        <authorList>
            <person name="Joshi A."/>
            <person name="Thite S."/>
        </authorList>
    </citation>
    <scope>NUCLEOTIDE SEQUENCE [LARGE SCALE GENOMIC DNA]</scope>
    <source>
        <strain evidence="1 2">MEB004</strain>
    </source>
</reference>
<organism evidence="1 2">
    <name type="scientific">Alkalimonas mucilaginosa</name>
    <dbReference type="NCBI Taxonomy" id="3057676"/>
    <lineage>
        <taxon>Bacteria</taxon>
        <taxon>Pseudomonadati</taxon>
        <taxon>Pseudomonadota</taxon>
        <taxon>Gammaproteobacteria</taxon>
        <taxon>Alkalimonas</taxon>
    </lineage>
</organism>
<comment type="caution">
    <text evidence="1">The sequence shown here is derived from an EMBL/GenBank/DDBJ whole genome shotgun (WGS) entry which is preliminary data.</text>
</comment>
<gene>
    <name evidence="1" type="ORF">QWF21_14845</name>
</gene>
<sequence>MNLQLKKEQLLNLSEDTLVLPLQLTPQVAGGNTLQCHSPVSSECPPTETTATIRELLTAAC</sequence>
<proteinExistence type="predicted"/>
<name>A0ABU7JII2_9GAMM</name>
<dbReference type="RefSeq" id="WP_330088823.1">
    <property type="nucleotide sequence ID" value="NZ_JAUGZK010000013.1"/>
</dbReference>
<dbReference type="EMBL" id="JAUGZK010000013">
    <property type="protein sequence ID" value="MEE2025513.1"/>
    <property type="molecule type" value="Genomic_DNA"/>
</dbReference>
<keyword evidence="2" id="KW-1185">Reference proteome</keyword>
<evidence type="ECO:0000313" key="2">
    <source>
        <dbReference type="Proteomes" id="UP001339167"/>
    </source>
</evidence>
<dbReference type="Proteomes" id="UP001339167">
    <property type="component" value="Unassembled WGS sequence"/>
</dbReference>
<accession>A0ABU7JII2</accession>
<protein>
    <submittedName>
        <fullName evidence="1">Uncharacterized protein</fullName>
    </submittedName>
</protein>
<evidence type="ECO:0000313" key="1">
    <source>
        <dbReference type="EMBL" id="MEE2025513.1"/>
    </source>
</evidence>